<dbReference type="Proteomes" id="UP001473302">
    <property type="component" value="Unassembled WGS sequence"/>
</dbReference>
<evidence type="ECO:0000256" key="5">
    <source>
        <dbReference type="SAM" id="Phobius"/>
    </source>
</evidence>
<evidence type="ECO:0000256" key="3">
    <source>
        <dbReference type="ARBA" id="ARBA00023004"/>
    </source>
</evidence>
<dbReference type="SUPFAM" id="SSF48264">
    <property type="entry name" value="Cytochrome P450"/>
    <property type="match status" value="1"/>
</dbReference>
<evidence type="ECO:0000313" key="6">
    <source>
        <dbReference type="EMBL" id="GAA5808617.1"/>
    </source>
</evidence>
<evidence type="ECO:0000256" key="1">
    <source>
        <dbReference type="ARBA" id="ARBA00022723"/>
    </source>
</evidence>
<dbReference type="EMBL" id="BAABUK010000003">
    <property type="protein sequence ID" value="GAA5808617.1"/>
    <property type="molecule type" value="Genomic_DNA"/>
</dbReference>
<keyword evidence="5" id="KW-0472">Membrane</keyword>
<keyword evidence="5" id="KW-0812">Transmembrane</keyword>
<dbReference type="InterPro" id="IPR050364">
    <property type="entry name" value="Cytochrome_P450_fung"/>
</dbReference>
<dbReference type="PANTHER" id="PTHR46300:SF11">
    <property type="entry name" value="OXIDOREDUCTASE, PUTATIVE-RELATED"/>
    <property type="match status" value="1"/>
</dbReference>
<dbReference type="InterPro" id="IPR002401">
    <property type="entry name" value="Cyt_P450_E_grp-I"/>
</dbReference>
<name>A0ABP9YP34_9FUNG</name>
<proteinExistence type="inferred from homology"/>
<accession>A0ABP9YP34</accession>
<dbReference type="PRINTS" id="PR00463">
    <property type="entry name" value="EP450I"/>
</dbReference>
<keyword evidence="2 4" id="KW-0560">Oxidoreductase</keyword>
<evidence type="ECO:0000256" key="4">
    <source>
        <dbReference type="RuleBase" id="RU000461"/>
    </source>
</evidence>
<comment type="similarity">
    <text evidence="4">Belongs to the cytochrome P450 family.</text>
</comment>
<sequence>MDKTMKLTEYFSLPNLDRKNVLPIVSVTTAASFLYATYRILKTDQEKKKCFKKIPIPGSKYPYVGHMMSLGELPGKTIAKWHEDLGPIINLKMGVQNWIMVDDPALAHKIFVTKGIETSYRPYNVYAHDHYSFSGKGISFSQPDGAWKVSRAAALSVLAPKHIESYTPSLERESRDLVSRFIESTEKNSSVNPLKHLELFSMNVIITAIFSKRFDSVEDPDFKKLDEMIAHVIKNCGLENDLPNFLPIVSVYNYFFGGQAEQRDFIQNKRNPFFRQLIRDAAVAEGPNVIKSLVEDGFKLSNDETLAITADLVAAGTDTVSISLTWNFAVMCRRPDIQKKVISEIDKFIKSNGRLPSFQERSHLPYCISVMKESMRFRSTVSLGLAHTTYEDLIIDGYMIPKNSVLISSMESMHMRQDTYPNPEKFEPERFMNNLKTMQSAANGKLEERDHFNFGWGRRICPGIYLAETEIFLAFVQTFARCYIEPSTDGLPDIDSAVNLGLTTAPISYKSMRNKSSRTSHNKNACLSRKFVKRLPIPTTLNTNIDDLLLEYNYV</sequence>
<dbReference type="PANTHER" id="PTHR46300">
    <property type="entry name" value="P450, PUTATIVE (EUROFUNG)-RELATED-RELATED"/>
    <property type="match status" value="1"/>
</dbReference>
<keyword evidence="4" id="KW-0349">Heme</keyword>
<dbReference type="InterPro" id="IPR036396">
    <property type="entry name" value="Cyt_P450_sf"/>
</dbReference>
<feature type="transmembrane region" description="Helical" evidence="5">
    <location>
        <begin position="21"/>
        <end position="41"/>
    </location>
</feature>
<dbReference type="InterPro" id="IPR001128">
    <property type="entry name" value="Cyt_P450"/>
</dbReference>
<comment type="caution">
    <text evidence="6">The sequence shown here is derived from an EMBL/GenBank/DDBJ whole genome shotgun (WGS) entry which is preliminary data.</text>
</comment>
<protein>
    <recommendedName>
        <fullName evidence="8">Cytochrome P450</fullName>
    </recommendedName>
</protein>
<reference evidence="6 7" key="1">
    <citation type="submission" date="2024-04" db="EMBL/GenBank/DDBJ databases">
        <title>genome sequences of Mucor flavus KT1a and Helicostylum pulchrum KT1b strains isolated from the surface of a dry-aged beef.</title>
        <authorList>
            <person name="Toyotome T."/>
            <person name="Hosono M."/>
            <person name="Torimaru M."/>
            <person name="Fukuda K."/>
            <person name="Mikami N."/>
        </authorList>
    </citation>
    <scope>NUCLEOTIDE SEQUENCE [LARGE SCALE GENOMIC DNA]</scope>
    <source>
        <strain evidence="6 7">KT1a</strain>
    </source>
</reference>
<evidence type="ECO:0008006" key="8">
    <source>
        <dbReference type="Google" id="ProtNLM"/>
    </source>
</evidence>
<keyword evidence="1 4" id="KW-0479">Metal-binding</keyword>
<dbReference type="PROSITE" id="PS00086">
    <property type="entry name" value="CYTOCHROME_P450"/>
    <property type="match status" value="1"/>
</dbReference>
<keyword evidence="4" id="KW-0503">Monooxygenase</keyword>
<evidence type="ECO:0000256" key="2">
    <source>
        <dbReference type="ARBA" id="ARBA00023002"/>
    </source>
</evidence>
<dbReference type="Gene3D" id="1.10.630.10">
    <property type="entry name" value="Cytochrome P450"/>
    <property type="match status" value="1"/>
</dbReference>
<keyword evidence="5" id="KW-1133">Transmembrane helix</keyword>
<organism evidence="6 7">
    <name type="scientific">Mucor flavus</name>
    <dbReference type="NCBI Taxonomy" id="439312"/>
    <lineage>
        <taxon>Eukaryota</taxon>
        <taxon>Fungi</taxon>
        <taxon>Fungi incertae sedis</taxon>
        <taxon>Mucoromycota</taxon>
        <taxon>Mucoromycotina</taxon>
        <taxon>Mucoromycetes</taxon>
        <taxon>Mucorales</taxon>
        <taxon>Mucorineae</taxon>
        <taxon>Mucoraceae</taxon>
        <taxon>Mucor</taxon>
    </lineage>
</organism>
<gene>
    <name evidence="6" type="ORF">MFLAVUS_002009</name>
</gene>
<keyword evidence="3 4" id="KW-0408">Iron</keyword>
<dbReference type="PRINTS" id="PR00385">
    <property type="entry name" value="P450"/>
</dbReference>
<dbReference type="Pfam" id="PF00067">
    <property type="entry name" value="p450"/>
    <property type="match status" value="1"/>
</dbReference>
<dbReference type="InterPro" id="IPR017972">
    <property type="entry name" value="Cyt_P450_CS"/>
</dbReference>
<keyword evidence="7" id="KW-1185">Reference proteome</keyword>
<evidence type="ECO:0000313" key="7">
    <source>
        <dbReference type="Proteomes" id="UP001473302"/>
    </source>
</evidence>